<dbReference type="Pfam" id="PF23232">
    <property type="entry name" value="AAA_lid_13"/>
    <property type="match status" value="1"/>
</dbReference>
<dbReference type="SUPFAM" id="SSF52540">
    <property type="entry name" value="P-loop containing nucleoside triphosphate hydrolases"/>
    <property type="match status" value="1"/>
</dbReference>
<keyword evidence="4" id="KW-1185">Reference proteome</keyword>
<accession>A0AA39Y0Z3</accession>
<proteinExistence type="predicted"/>
<dbReference type="GO" id="GO:0005524">
    <property type="term" value="F:ATP binding"/>
    <property type="evidence" value="ECO:0007669"/>
    <property type="project" value="InterPro"/>
</dbReference>
<dbReference type="InterPro" id="IPR056599">
    <property type="entry name" value="AAA_lid_fung"/>
</dbReference>
<feature type="domain" description="AAA+ ATPase" evidence="2">
    <location>
        <begin position="531"/>
        <end position="655"/>
    </location>
</feature>
<keyword evidence="3" id="KW-0378">Hydrolase</keyword>
<dbReference type="Pfam" id="PF00004">
    <property type="entry name" value="AAA"/>
    <property type="match status" value="1"/>
</dbReference>
<organism evidence="3 4">
    <name type="scientific">Cercophora newfieldiana</name>
    <dbReference type="NCBI Taxonomy" id="92897"/>
    <lineage>
        <taxon>Eukaryota</taxon>
        <taxon>Fungi</taxon>
        <taxon>Dikarya</taxon>
        <taxon>Ascomycota</taxon>
        <taxon>Pezizomycotina</taxon>
        <taxon>Sordariomycetes</taxon>
        <taxon>Sordariomycetidae</taxon>
        <taxon>Sordariales</taxon>
        <taxon>Lasiosphaeriaceae</taxon>
        <taxon>Cercophora</taxon>
    </lineage>
</organism>
<gene>
    <name evidence="3" type="ORF">B0T16DRAFT_392429</name>
</gene>
<dbReference type="CDD" id="cd19481">
    <property type="entry name" value="RecA-like_protease"/>
    <property type="match status" value="1"/>
</dbReference>
<comment type="caution">
    <text evidence="3">The sequence shown here is derived from an EMBL/GenBank/DDBJ whole genome shotgun (WGS) entry which is preliminary data.</text>
</comment>
<evidence type="ECO:0000256" key="1">
    <source>
        <dbReference type="SAM" id="MobiDB-lite"/>
    </source>
</evidence>
<feature type="compositionally biased region" description="Basic and acidic residues" evidence="1">
    <location>
        <begin position="73"/>
        <end position="94"/>
    </location>
</feature>
<sequence>MSDSEASWSSDEAPDFVLPVGRRMTMEDDTPKKKSTALRLRCDGCGKSSFSLDIEGSGTGTPGTKDDEENDSNDEKDGKEDDKNAGEKPDEAKPRCRIGRYARLKKGEEKELIDDTEWKRPPDPARDLNYAIVVEEKVSYDYYGNETGRKELLTLVSPALVTAFNDVVKHFPGIGLNGGKVTLTAPYAPLFFYYDELQKLGEDDSEENSGLKDDLIHLADFYSRRIKPAHDVIKQDQANNLVIFKDLWALFRPGDLIYTLDPFGEPTIHMLDATEYRPGQRSQETYSITRFRRFSADLWSMTFDRATGRFQRIILTRSIKSFSDARPISSLPFYPLSHYRGDIDQLRATLQKRGRWWKELVSQPPSCKSYDGPARQHGITFHDSENLCERVLVDGSASSSLVGTSRRVSDHPSAMSGLMGGTTYQRIEYEYPVYGAGLSSMYDDFDDFDPKNEFSDLQAELCPATVVGYALQRRCWYEIQCSKVAEVDWAPNTMENLVIDEKTKRTLVCLVDQHKKNRGRGLSDIIKSKGKGLIVVLHGNPGVGKTLTAEAVAEHTRKPLYPINIGELTHENDIVGQLAMHFGRASRWDAVLLMDEADVLLEKRSYENLNRNAIVSVFLRMLEYYEGILFLTTNRLLTMDSAFESRIQLAIRLPDLGPESRRLIWTNLIRRLDADEEEGKAELMSHLDDMAEWELNGRQIRNILTMAESLALGSQRRRGALRYKLVENMANEAISFRDFFEDGAQERKAQLGIVNPRQFQERRSRW</sequence>
<feature type="compositionally biased region" description="Low complexity" evidence="1">
    <location>
        <begin position="1"/>
        <end position="11"/>
    </location>
</feature>
<name>A0AA39Y0Z3_9PEZI</name>
<dbReference type="PANTHER" id="PTHR46411:SF2">
    <property type="entry name" value="AAA+ ATPASE DOMAIN-CONTAINING PROTEIN"/>
    <property type="match status" value="1"/>
</dbReference>
<dbReference type="InterPro" id="IPR054289">
    <property type="entry name" value="DUF7025"/>
</dbReference>
<dbReference type="PANTHER" id="PTHR46411">
    <property type="entry name" value="FAMILY ATPASE, PUTATIVE-RELATED"/>
    <property type="match status" value="1"/>
</dbReference>
<reference evidence="3" key="1">
    <citation type="submission" date="2023-06" db="EMBL/GenBank/DDBJ databases">
        <title>Genome-scale phylogeny and comparative genomics of the fungal order Sordariales.</title>
        <authorList>
            <consortium name="Lawrence Berkeley National Laboratory"/>
            <person name="Hensen N."/>
            <person name="Bonometti L."/>
            <person name="Westerberg I."/>
            <person name="Brannstrom I.O."/>
            <person name="Guillou S."/>
            <person name="Cros-Aarteil S."/>
            <person name="Calhoun S."/>
            <person name="Haridas S."/>
            <person name="Kuo A."/>
            <person name="Mondo S."/>
            <person name="Pangilinan J."/>
            <person name="Riley R."/>
            <person name="Labutti K."/>
            <person name="Andreopoulos B."/>
            <person name="Lipzen A."/>
            <person name="Chen C."/>
            <person name="Yanf M."/>
            <person name="Daum C."/>
            <person name="Ng V."/>
            <person name="Clum A."/>
            <person name="Steindorff A."/>
            <person name="Ohm R."/>
            <person name="Martin F."/>
            <person name="Silar P."/>
            <person name="Natvig D."/>
            <person name="Lalanne C."/>
            <person name="Gautier V."/>
            <person name="Ament-Velasquez S.L."/>
            <person name="Kruys A."/>
            <person name="Hutchinson M.I."/>
            <person name="Powell A.J."/>
            <person name="Barry K."/>
            <person name="Miller A.N."/>
            <person name="Grigoriev I.V."/>
            <person name="Debuchy R."/>
            <person name="Gladieux P."/>
            <person name="Thoren M.H."/>
            <person name="Johannesson H."/>
        </authorList>
    </citation>
    <scope>NUCLEOTIDE SEQUENCE</scope>
    <source>
        <strain evidence="3">SMH2532-1</strain>
    </source>
</reference>
<evidence type="ECO:0000313" key="4">
    <source>
        <dbReference type="Proteomes" id="UP001174936"/>
    </source>
</evidence>
<protein>
    <submittedName>
        <fullName evidence="3">P-loop containing nucleoside triphosphate hydrolase protein</fullName>
    </submittedName>
</protein>
<evidence type="ECO:0000313" key="3">
    <source>
        <dbReference type="EMBL" id="KAK0643994.1"/>
    </source>
</evidence>
<evidence type="ECO:0000259" key="2">
    <source>
        <dbReference type="SMART" id="SM00382"/>
    </source>
</evidence>
<dbReference type="GO" id="GO:0016887">
    <property type="term" value="F:ATP hydrolysis activity"/>
    <property type="evidence" value="ECO:0007669"/>
    <property type="project" value="InterPro"/>
</dbReference>
<dbReference type="Gene3D" id="3.40.50.300">
    <property type="entry name" value="P-loop containing nucleotide triphosphate hydrolases"/>
    <property type="match status" value="1"/>
</dbReference>
<dbReference type="InterPro" id="IPR003959">
    <property type="entry name" value="ATPase_AAA_core"/>
</dbReference>
<dbReference type="Pfam" id="PF22942">
    <property type="entry name" value="DUF7025"/>
    <property type="match status" value="1"/>
</dbReference>
<dbReference type="Proteomes" id="UP001174936">
    <property type="component" value="Unassembled WGS sequence"/>
</dbReference>
<dbReference type="SMART" id="SM00382">
    <property type="entry name" value="AAA"/>
    <property type="match status" value="1"/>
</dbReference>
<dbReference type="InterPro" id="IPR027417">
    <property type="entry name" value="P-loop_NTPase"/>
</dbReference>
<dbReference type="AlphaFoldDB" id="A0AA39Y0Z3"/>
<feature type="region of interest" description="Disordered" evidence="1">
    <location>
        <begin position="1"/>
        <end position="99"/>
    </location>
</feature>
<dbReference type="EMBL" id="JAULSV010000005">
    <property type="protein sequence ID" value="KAK0643994.1"/>
    <property type="molecule type" value="Genomic_DNA"/>
</dbReference>
<dbReference type="InterPro" id="IPR003593">
    <property type="entry name" value="AAA+_ATPase"/>
</dbReference>